<accession>A0ABV6W520</accession>
<dbReference type="SMART" id="SM00421">
    <property type="entry name" value="HTH_LUXR"/>
    <property type="match status" value="1"/>
</dbReference>
<dbReference type="Gene3D" id="1.10.10.10">
    <property type="entry name" value="Winged helix-like DNA-binding domain superfamily/Winged helix DNA-binding domain"/>
    <property type="match status" value="2"/>
</dbReference>
<dbReference type="SUPFAM" id="SSF46894">
    <property type="entry name" value="C-terminal effector domain of the bipartite response regulators"/>
    <property type="match status" value="1"/>
</dbReference>
<dbReference type="InterPro" id="IPR016032">
    <property type="entry name" value="Sig_transdc_resp-reg_C-effctor"/>
</dbReference>
<proteinExistence type="predicted"/>
<reference evidence="2 3" key="1">
    <citation type="submission" date="2024-09" db="EMBL/GenBank/DDBJ databases">
        <authorList>
            <person name="Lee S.D."/>
        </authorList>
    </citation>
    <scope>NUCLEOTIDE SEQUENCE [LARGE SCALE GENOMIC DNA]</scope>
    <source>
        <strain evidence="2 3">N8-3</strain>
    </source>
</reference>
<dbReference type="CDD" id="cd06170">
    <property type="entry name" value="LuxR_C_like"/>
    <property type="match status" value="1"/>
</dbReference>
<keyword evidence="3" id="KW-1185">Reference proteome</keyword>
<sequence>MLETLGLTATAADVYRAMLDRPEDGVAELAAYCGVREARVHESLEELTALLLVRASVEHPGRVRAVSPEIGLADMLARQEADLAARQAQLAASRAAVTRLVVERAESRPAAHGERLMGIDAIQARLELLGRTAVTEVLGVHPGPSQRPEDLAAGRPANADAIARGVTIRSLYQDSTRHDPHTTAYAHWLLSLGSEVRTAPVLPQRLVLVDRRQALVPIDPADTRQGALHVTEPGIVAALTDLFEQAWATAVPLGAVRTEDPETGLSDTERELLRLLGGGQTDEAAAQRLGLSTRTVRRHMAAVMERLGATSRFEAGIKAAHLGWL</sequence>
<evidence type="ECO:0000313" key="3">
    <source>
        <dbReference type="Proteomes" id="UP001592531"/>
    </source>
</evidence>
<dbReference type="InterPro" id="IPR051797">
    <property type="entry name" value="TrmB-like"/>
</dbReference>
<dbReference type="RefSeq" id="WP_380543601.1">
    <property type="nucleotide sequence ID" value="NZ_JBHFAB010000033.1"/>
</dbReference>
<dbReference type="EMBL" id="JBHFAB010000033">
    <property type="protein sequence ID" value="MFC1421085.1"/>
    <property type="molecule type" value="Genomic_DNA"/>
</dbReference>
<dbReference type="InterPro" id="IPR002831">
    <property type="entry name" value="Tscrpt_reg_TrmB_N"/>
</dbReference>
<dbReference type="Pfam" id="PF00196">
    <property type="entry name" value="GerE"/>
    <property type="match status" value="1"/>
</dbReference>
<name>A0ABV6W520_9ACTN</name>
<dbReference type="PANTHER" id="PTHR34293:SF1">
    <property type="entry name" value="HTH-TYPE TRANSCRIPTIONAL REGULATOR TRMBL2"/>
    <property type="match status" value="1"/>
</dbReference>
<evidence type="ECO:0000259" key="1">
    <source>
        <dbReference type="PROSITE" id="PS50043"/>
    </source>
</evidence>
<evidence type="ECO:0000313" key="2">
    <source>
        <dbReference type="EMBL" id="MFC1421085.1"/>
    </source>
</evidence>
<dbReference type="PRINTS" id="PR00038">
    <property type="entry name" value="HTHLUXR"/>
</dbReference>
<protein>
    <submittedName>
        <fullName evidence="2">LuxR C-terminal-related transcriptional regulator</fullName>
    </submittedName>
</protein>
<dbReference type="InterPro" id="IPR036388">
    <property type="entry name" value="WH-like_DNA-bd_sf"/>
</dbReference>
<feature type="domain" description="HTH luxR-type" evidence="1">
    <location>
        <begin position="258"/>
        <end position="323"/>
    </location>
</feature>
<gene>
    <name evidence="2" type="ORF">ACEZDE_31245</name>
</gene>
<dbReference type="Proteomes" id="UP001592531">
    <property type="component" value="Unassembled WGS sequence"/>
</dbReference>
<dbReference type="PANTHER" id="PTHR34293">
    <property type="entry name" value="HTH-TYPE TRANSCRIPTIONAL REGULATOR TRMBL2"/>
    <property type="match status" value="1"/>
</dbReference>
<dbReference type="Pfam" id="PF01978">
    <property type="entry name" value="TrmB"/>
    <property type="match status" value="1"/>
</dbReference>
<organism evidence="2 3">
    <name type="scientific">Streptacidiphilus cavernicola</name>
    <dbReference type="NCBI Taxonomy" id="3342716"/>
    <lineage>
        <taxon>Bacteria</taxon>
        <taxon>Bacillati</taxon>
        <taxon>Actinomycetota</taxon>
        <taxon>Actinomycetes</taxon>
        <taxon>Kitasatosporales</taxon>
        <taxon>Streptomycetaceae</taxon>
        <taxon>Streptacidiphilus</taxon>
    </lineage>
</organism>
<dbReference type="PROSITE" id="PS50043">
    <property type="entry name" value="HTH_LUXR_2"/>
    <property type="match status" value="1"/>
</dbReference>
<dbReference type="InterPro" id="IPR000792">
    <property type="entry name" value="Tscrpt_reg_LuxR_C"/>
</dbReference>
<comment type="caution">
    <text evidence="2">The sequence shown here is derived from an EMBL/GenBank/DDBJ whole genome shotgun (WGS) entry which is preliminary data.</text>
</comment>